<dbReference type="NCBIfam" id="TIGR00231">
    <property type="entry name" value="small_GTP"/>
    <property type="match status" value="1"/>
</dbReference>
<dbReference type="GO" id="GO:0001667">
    <property type="term" value="P:ameboidal-type cell migration"/>
    <property type="evidence" value="ECO:0007669"/>
    <property type="project" value="UniProtKB-ARBA"/>
</dbReference>
<dbReference type="AlphaFoldDB" id="A0ABD1CW30"/>
<dbReference type="InterPro" id="IPR001806">
    <property type="entry name" value="Small_GTPase"/>
</dbReference>
<dbReference type="SMART" id="SM00175">
    <property type="entry name" value="RAB"/>
    <property type="match status" value="1"/>
</dbReference>
<dbReference type="PROSITE" id="PS51420">
    <property type="entry name" value="RHO"/>
    <property type="match status" value="1"/>
</dbReference>
<dbReference type="Proteomes" id="UP001562425">
    <property type="component" value="Unassembled WGS sequence"/>
</dbReference>
<keyword evidence="5" id="KW-1185">Reference proteome</keyword>
<evidence type="ECO:0000256" key="2">
    <source>
        <dbReference type="ARBA" id="ARBA00022741"/>
    </source>
</evidence>
<proteinExistence type="inferred from homology"/>
<dbReference type="GO" id="GO:0003006">
    <property type="term" value="P:developmental process involved in reproduction"/>
    <property type="evidence" value="ECO:0007669"/>
    <property type="project" value="UniProtKB-ARBA"/>
</dbReference>
<accession>A0ABD1CW30</accession>
<dbReference type="Gene3D" id="3.40.50.300">
    <property type="entry name" value="P-loop containing nucleotide triphosphate hydrolases"/>
    <property type="match status" value="1"/>
</dbReference>
<protein>
    <submittedName>
        <fullName evidence="4">Uncharacterized protein</fullName>
    </submittedName>
</protein>
<dbReference type="GO" id="GO:0022412">
    <property type="term" value="P:cellular process involved in reproduction in multicellular organism"/>
    <property type="evidence" value="ECO:0007669"/>
    <property type="project" value="UniProtKB-ARBA"/>
</dbReference>
<dbReference type="PANTHER" id="PTHR24072">
    <property type="entry name" value="RHO FAMILY GTPASE"/>
    <property type="match status" value="1"/>
</dbReference>
<dbReference type="PRINTS" id="PR00449">
    <property type="entry name" value="RASTRNSFRMNG"/>
</dbReference>
<organism evidence="4 5">
    <name type="scientific">Culex pipiens pipiens</name>
    <name type="common">Northern house mosquito</name>
    <dbReference type="NCBI Taxonomy" id="38569"/>
    <lineage>
        <taxon>Eukaryota</taxon>
        <taxon>Metazoa</taxon>
        <taxon>Ecdysozoa</taxon>
        <taxon>Arthropoda</taxon>
        <taxon>Hexapoda</taxon>
        <taxon>Insecta</taxon>
        <taxon>Pterygota</taxon>
        <taxon>Neoptera</taxon>
        <taxon>Endopterygota</taxon>
        <taxon>Diptera</taxon>
        <taxon>Nematocera</taxon>
        <taxon>Culicoidea</taxon>
        <taxon>Culicidae</taxon>
        <taxon>Culicinae</taxon>
        <taxon>Culicini</taxon>
        <taxon>Culex</taxon>
        <taxon>Culex</taxon>
    </lineage>
</organism>
<evidence type="ECO:0000256" key="3">
    <source>
        <dbReference type="ARBA" id="ARBA00023134"/>
    </source>
</evidence>
<comment type="caution">
    <text evidence="4">The sequence shown here is derived from an EMBL/GenBank/DDBJ whole genome shotgun (WGS) entry which is preliminary data.</text>
</comment>
<dbReference type="InterPro" id="IPR027417">
    <property type="entry name" value="P-loop_NTPase"/>
</dbReference>
<evidence type="ECO:0000256" key="1">
    <source>
        <dbReference type="ARBA" id="ARBA00010142"/>
    </source>
</evidence>
<dbReference type="PROSITE" id="PS51421">
    <property type="entry name" value="RAS"/>
    <property type="match status" value="1"/>
</dbReference>
<sequence length="221" mass="24945">MPKVKCVVLGDGFVGKTCMLMSYTVNQFPVTRSKPATLHSYQVPFTIGDDPWTLQLISIVGQHDFDRLRRLTYPETDVFLVCFSVVNPDSFQNVRKLWVPELRQHCPGTPFLLVGTQIDRRQEIGVLKRLARLRLKPVTRRQGVGMAREVRALGYVECSALTQRGLQDVFDRAILAALDGTGEVDGGNKCRICSVMLCNSYPCYTECIDMSNQRVLLTSQR</sequence>
<dbReference type="EMBL" id="JBEHCU010009131">
    <property type="protein sequence ID" value="KAL1380445.1"/>
    <property type="molecule type" value="Genomic_DNA"/>
</dbReference>
<dbReference type="PROSITE" id="PS51419">
    <property type="entry name" value="RAB"/>
    <property type="match status" value="1"/>
</dbReference>
<dbReference type="InterPro" id="IPR005225">
    <property type="entry name" value="Small_GTP-bd"/>
</dbReference>
<evidence type="ECO:0000313" key="4">
    <source>
        <dbReference type="EMBL" id="KAL1380445.1"/>
    </source>
</evidence>
<dbReference type="InterPro" id="IPR003578">
    <property type="entry name" value="Small_GTPase_Rho"/>
</dbReference>
<gene>
    <name evidence="4" type="ORF">pipiens_014194</name>
</gene>
<keyword evidence="3" id="KW-0342">GTP-binding</keyword>
<evidence type="ECO:0000313" key="5">
    <source>
        <dbReference type="Proteomes" id="UP001562425"/>
    </source>
</evidence>
<dbReference type="SMART" id="SM00174">
    <property type="entry name" value="RHO"/>
    <property type="match status" value="1"/>
</dbReference>
<dbReference type="Pfam" id="PF00071">
    <property type="entry name" value="Ras"/>
    <property type="match status" value="1"/>
</dbReference>
<reference evidence="4 5" key="1">
    <citation type="submission" date="2024-05" db="EMBL/GenBank/DDBJ databases">
        <title>Culex pipiens pipiens assembly and annotation.</title>
        <authorList>
            <person name="Alout H."/>
            <person name="Durand T."/>
        </authorList>
    </citation>
    <scope>NUCLEOTIDE SEQUENCE [LARGE SCALE GENOMIC DNA]</scope>
    <source>
        <strain evidence="4">HA-2024</strain>
        <tissue evidence="4">Whole body</tissue>
    </source>
</reference>
<dbReference type="SMART" id="SM00173">
    <property type="entry name" value="RAS"/>
    <property type="match status" value="1"/>
</dbReference>
<dbReference type="FunFam" id="3.40.50.300:FF:001179">
    <property type="entry name" value="Rho family GTPase"/>
    <property type="match status" value="1"/>
</dbReference>
<comment type="similarity">
    <text evidence="1">Belongs to the small GTPase superfamily. Rho family.</text>
</comment>
<dbReference type="SUPFAM" id="SSF52540">
    <property type="entry name" value="P-loop containing nucleoside triphosphate hydrolases"/>
    <property type="match status" value="1"/>
</dbReference>
<name>A0ABD1CW30_CULPP</name>
<dbReference type="GO" id="GO:0035099">
    <property type="term" value="P:hemocyte migration"/>
    <property type="evidence" value="ECO:0007669"/>
    <property type="project" value="UniProtKB-ARBA"/>
</dbReference>
<dbReference type="GO" id="GO:0005525">
    <property type="term" value="F:GTP binding"/>
    <property type="evidence" value="ECO:0007669"/>
    <property type="project" value="UniProtKB-KW"/>
</dbReference>
<dbReference type="GO" id="GO:0035006">
    <property type="term" value="P:melanization defense response"/>
    <property type="evidence" value="ECO:0007669"/>
    <property type="project" value="UniProtKB-ARBA"/>
</dbReference>
<keyword evidence="2" id="KW-0547">Nucleotide-binding</keyword>